<keyword evidence="4 10" id="KW-0378">Hydrolase</keyword>
<evidence type="ECO:0000256" key="2">
    <source>
        <dbReference type="ARBA" id="ARBA00007401"/>
    </source>
</evidence>
<dbReference type="SUPFAM" id="SSF49303">
    <property type="entry name" value="beta-Galactosidase/glucuronidase domain"/>
    <property type="match status" value="1"/>
</dbReference>
<dbReference type="AlphaFoldDB" id="A0A3D8HI53"/>
<dbReference type="InterPro" id="IPR008979">
    <property type="entry name" value="Galactose-bd-like_sf"/>
</dbReference>
<gene>
    <name evidence="10" type="ORF">DWU89_04095</name>
    <name evidence="9" type="ORF">H8784_04040</name>
</gene>
<evidence type="ECO:0000313" key="10">
    <source>
        <dbReference type="EMBL" id="RDU50370.1"/>
    </source>
</evidence>
<feature type="signal peptide" evidence="6">
    <location>
        <begin position="1"/>
        <end position="21"/>
    </location>
</feature>
<dbReference type="Gene3D" id="2.60.120.260">
    <property type="entry name" value="Galactose-binding domain-like"/>
    <property type="match status" value="1"/>
</dbReference>
<dbReference type="PANTHER" id="PTHR46323:SF2">
    <property type="entry name" value="BETA-GALACTOSIDASE"/>
    <property type="match status" value="1"/>
</dbReference>
<sequence length="929" mass="104489">MRRINIYILLTGLLTCLFSCSNNPSHISLAGKWEFALDSTDTGINEGWYSQTLPNTIQLPGTTDDAGYGIPNKLKPALQKPQVLHLTRKNSYVGPAWYSKEVDIPSGWNGKNVELKLERVIWQTSVWVDGKRVEGMQESLVAPHLYDLTEYLTPGKHKITVRVDNRKRYDITAGDMAHAYTNETQIMWNGIIGEISLTAKDAISIRNLQAYPDYKNKQVRIKCQINNAGAATTGTLTTDIKTATGPATQIQQHVTLQSGENLIDQVCPIKDDIQVWNELSPTLYTLRASLETDPCKDSREIKFGFRDLEKNGPALLLNDRKIFLRGTLECCIFPLTGYPPMEHEGWEKVFKTAREWGLNHLRFHSWCPPKAAFEVADSLGFYLQVELPLWSTNLKKDERAPYLYAEANRILEEYGNHPSFCLFSLGNELQYDFEFLGALLNHVKEKDPRHLYTTTSFTFERGHGDWPEAGDDFFITQWTRKGWVRGQGVFNTESPRFDKDYSASVEGMDVPLITHEIGQYAVYPDLKEIEKYTGVLDPLNFKGVKEDLEKKGLLGKADDYLMATGRLAALLYKEEIERAMKTPGISGFQLLDLHDFPGQGTALVGLLNAFWESKGVTEAATFRQFCAPVTPLARFAKAVYTSAEEFEAGIEMVNYSNSVIEDAVIDWKLAGRDGKAIAQGEFPARPLPVGENSPVGNIRCPLNAVTEAKELTLTATLRGSSCTNEWKIWVYPASLSVDKGDIVVTDRLATAEKALQEGKKVLFNPPYESLKGLEGKFVPVFWSPVHFPKQAGTMGLLLDPAHPAFARFPTDGHTDWQWWRLTTQSKTLCIDSLYTEVTPLVECVDNFANNRRLTNLFETNCLNGKLIVCSMDLLREQAENPEKKQLLYSLVEYMKSGAFNPSQQTSPATIRQLLTTGQTGSRERPESIY</sequence>
<dbReference type="SUPFAM" id="SSF49785">
    <property type="entry name" value="Galactose-binding domain-like"/>
    <property type="match status" value="1"/>
</dbReference>
<evidence type="ECO:0000256" key="5">
    <source>
        <dbReference type="ARBA" id="ARBA00023295"/>
    </source>
</evidence>
<dbReference type="InterPro" id="IPR006102">
    <property type="entry name" value="Ig-like_GH2"/>
</dbReference>
<evidence type="ECO:0000313" key="11">
    <source>
        <dbReference type="Proteomes" id="UP000256321"/>
    </source>
</evidence>
<dbReference type="RefSeq" id="WP_115498407.1">
    <property type="nucleotide sequence ID" value="NZ_JACRTI010000006.1"/>
</dbReference>
<evidence type="ECO:0000259" key="8">
    <source>
        <dbReference type="Pfam" id="PF02837"/>
    </source>
</evidence>
<dbReference type="EC" id="3.2.1.23" evidence="3"/>
<dbReference type="EMBL" id="QREV01000006">
    <property type="protein sequence ID" value="RDU50370.1"/>
    <property type="molecule type" value="Genomic_DNA"/>
</dbReference>
<keyword evidence="12" id="KW-1185">Reference proteome</keyword>
<dbReference type="InterPro" id="IPR050347">
    <property type="entry name" value="Bact_Beta-galactosidase"/>
</dbReference>
<dbReference type="InterPro" id="IPR017853">
    <property type="entry name" value="GH"/>
</dbReference>
<evidence type="ECO:0000256" key="3">
    <source>
        <dbReference type="ARBA" id="ARBA00012756"/>
    </source>
</evidence>
<dbReference type="GO" id="GO:0009341">
    <property type="term" value="C:beta-galactosidase complex"/>
    <property type="evidence" value="ECO:0007669"/>
    <property type="project" value="TreeGrafter"/>
</dbReference>
<proteinExistence type="inferred from homology"/>
<reference evidence="9 12" key="2">
    <citation type="submission" date="2020-08" db="EMBL/GenBank/DDBJ databases">
        <title>Genome public.</title>
        <authorList>
            <person name="Liu C."/>
            <person name="Sun Q."/>
        </authorList>
    </citation>
    <scope>NUCLEOTIDE SEQUENCE [LARGE SCALE GENOMIC DNA]</scope>
    <source>
        <strain evidence="9 12">426_9</strain>
    </source>
</reference>
<dbReference type="Gene3D" id="2.60.40.10">
    <property type="entry name" value="Immunoglobulins"/>
    <property type="match status" value="1"/>
</dbReference>
<dbReference type="Pfam" id="PF00703">
    <property type="entry name" value="Glyco_hydro_2"/>
    <property type="match status" value="1"/>
</dbReference>
<keyword evidence="5" id="KW-0326">Glycosidase</keyword>
<evidence type="ECO:0000256" key="4">
    <source>
        <dbReference type="ARBA" id="ARBA00022801"/>
    </source>
</evidence>
<dbReference type="Proteomes" id="UP000629596">
    <property type="component" value="Unassembled WGS sequence"/>
</dbReference>
<evidence type="ECO:0000259" key="7">
    <source>
        <dbReference type="Pfam" id="PF00703"/>
    </source>
</evidence>
<dbReference type="Gene3D" id="3.20.20.80">
    <property type="entry name" value="Glycosidases"/>
    <property type="match status" value="1"/>
</dbReference>
<evidence type="ECO:0000256" key="1">
    <source>
        <dbReference type="ARBA" id="ARBA00001412"/>
    </source>
</evidence>
<name>A0A3D8HI53_9BACT</name>
<dbReference type="InterPro" id="IPR013783">
    <property type="entry name" value="Ig-like_fold"/>
</dbReference>
<dbReference type="InterPro" id="IPR006104">
    <property type="entry name" value="Glyco_hydro_2_N"/>
</dbReference>
<dbReference type="GO" id="GO:0004565">
    <property type="term" value="F:beta-galactosidase activity"/>
    <property type="evidence" value="ECO:0007669"/>
    <property type="project" value="UniProtKB-EC"/>
</dbReference>
<comment type="caution">
    <text evidence="10">The sequence shown here is derived from an EMBL/GenBank/DDBJ whole genome shotgun (WGS) entry which is preliminary data.</text>
</comment>
<evidence type="ECO:0000256" key="6">
    <source>
        <dbReference type="SAM" id="SignalP"/>
    </source>
</evidence>
<dbReference type="EMBL" id="JACRTI010000006">
    <property type="protein sequence ID" value="MBC8600888.1"/>
    <property type="molecule type" value="Genomic_DNA"/>
</dbReference>
<comment type="similarity">
    <text evidence="2">Belongs to the glycosyl hydrolase 2 family.</text>
</comment>
<dbReference type="Proteomes" id="UP000256321">
    <property type="component" value="Unassembled WGS sequence"/>
</dbReference>
<protein>
    <recommendedName>
        <fullName evidence="3">beta-galactosidase</fullName>
        <ecNumber evidence="3">3.2.1.23</ecNumber>
    </recommendedName>
</protein>
<evidence type="ECO:0000313" key="9">
    <source>
        <dbReference type="EMBL" id="MBC8600888.1"/>
    </source>
</evidence>
<organism evidence="10 11">
    <name type="scientific">Parabacteroides acidifaciens</name>
    <dbReference type="NCBI Taxonomy" id="2290935"/>
    <lineage>
        <taxon>Bacteria</taxon>
        <taxon>Pseudomonadati</taxon>
        <taxon>Bacteroidota</taxon>
        <taxon>Bacteroidia</taxon>
        <taxon>Bacteroidales</taxon>
        <taxon>Tannerellaceae</taxon>
        <taxon>Parabacteroides</taxon>
    </lineage>
</organism>
<reference evidence="10 11" key="1">
    <citation type="submission" date="2018-07" db="EMBL/GenBank/DDBJ databases">
        <title>Parabacteroides acidifaciens nov. sp., isolated from human feces.</title>
        <authorList>
            <person name="Wang Y.J."/>
        </authorList>
    </citation>
    <scope>NUCLEOTIDE SEQUENCE [LARGE SCALE GENOMIC DNA]</scope>
    <source>
        <strain evidence="10 11">426-9</strain>
    </source>
</reference>
<feature type="chain" id="PRO_5017716916" description="beta-galactosidase" evidence="6">
    <location>
        <begin position="22"/>
        <end position="929"/>
    </location>
</feature>
<comment type="catalytic activity">
    <reaction evidence="1">
        <text>Hydrolysis of terminal non-reducing beta-D-galactose residues in beta-D-galactosides.</text>
        <dbReference type="EC" id="3.2.1.23"/>
    </reaction>
</comment>
<keyword evidence="6" id="KW-0732">Signal</keyword>
<feature type="domain" description="Glycosyl hydrolases family 2 sugar binding" evidence="8">
    <location>
        <begin position="28"/>
        <end position="167"/>
    </location>
</feature>
<evidence type="ECO:0000313" key="12">
    <source>
        <dbReference type="Proteomes" id="UP000629596"/>
    </source>
</evidence>
<dbReference type="InterPro" id="IPR036156">
    <property type="entry name" value="Beta-gal/glucu_dom_sf"/>
</dbReference>
<dbReference type="GO" id="GO:0005990">
    <property type="term" value="P:lactose catabolic process"/>
    <property type="evidence" value="ECO:0007669"/>
    <property type="project" value="TreeGrafter"/>
</dbReference>
<dbReference type="Pfam" id="PF02837">
    <property type="entry name" value="Glyco_hydro_2_N"/>
    <property type="match status" value="1"/>
</dbReference>
<feature type="domain" description="Glycoside hydrolase family 2 immunoglobulin-like beta-sandwich" evidence="7">
    <location>
        <begin position="204"/>
        <end position="306"/>
    </location>
</feature>
<accession>A0A3D8HI53</accession>
<dbReference type="SUPFAM" id="SSF51445">
    <property type="entry name" value="(Trans)glycosidases"/>
    <property type="match status" value="1"/>
</dbReference>
<dbReference type="PANTHER" id="PTHR46323">
    <property type="entry name" value="BETA-GALACTOSIDASE"/>
    <property type="match status" value="1"/>
</dbReference>